<keyword evidence="1" id="KW-0413">Isomerase</keyword>
<evidence type="ECO:0000313" key="2">
    <source>
        <dbReference type="Proteomes" id="UP000309937"/>
    </source>
</evidence>
<evidence type="ECO:0000313" key="1">
    <source>
        <dbReference type="EMBL" id="TJQ14829.1"/>
    </source>
</evidence>
<dbReference type="AlphaFoldDB" id="A0A2A6Q7K8"/>
<protein>
    <submittedName>
        <fullName evidence="1">Ribose 5-phosphate isomerase</fullName>
    </submittedName>
</protein>
<name>A0A2A6Q7K8_ECOLX</name>
<comment type="caution">
    <text evidence="1">The sequence shown here is derived from an EMBL/GenBank/DDBJ whole genome shotgun (WGS) entry which is preliminary data.</text>
</comment>
<gene>
    <name evidence="1" type="ORF">C9Z68_12015</name>
</gene>
<sequence>MFYIFIIYIVLRQILSTINQCNRCFLLKNVPEQWAVMSLAPQDSALLCQPFIHSQ</sequence>
<dbReference type="EMBL" id="RRGJ01000014">
    <property type="protein sequence ID" value="TJQ14829.1"/>
    <property type="molecule type" value="Genomic_DNA"/>
</dbReference>
<accession>A0A2A6Q7K8</accession>
<organism evidence="1 2">
    <name type="scientific">Escherichia coli</name>
    <dbReference type="NCBI Taxonomy" id="562"/>
    <lineage>
        <taxon>Bacteria</taxon>
        <taxon>Pseudomonadati</taxon>
        <taxon>Pseudomonadota</taxon>
        <taxon>Gammaproteobacteria</taxon>
        <taxon>Enterobacterales</taxon>
        <taxon>Enterobacteriaceae</taxon>
        <taxon>Escherichia</taxon>
    </lineage>
</organism>
<reference evidence="1 2" key="1">
    <citation type="submission" date="2018-12" db="EMBL/GenBank/DDBJ databases">
        <title>Food and Water Safety Consortium.</title>
        <authorList>
            <person name="Tyson S."/>
            <person name="Peterson C.-L."/>
            <person name="Olson A."/>
            <person name="Tyler S."/>
            <person name="Cabral J."/>
            <person name="Lynch T."/>
            <person name="Knox N."/>
            <person name="Van Domselaar G."/>
            <person name="Graham M."/>
        </authorList>
    </citation>
    <scope>NUCLEOTIDE SEQUENCE [LARGE SCALE GENOMIC DNA]</scope>
    <source>
        <strain evidence="1 2">FWSEC0118</strain>
    </source>
</reference>
<proteinExistence type="predicted"/>
<dbReference type="Proteomes" id="UP000309937">
    <property type="component" value="Unassembled WGS sequence"/>
</dbReference>
<dbReference type="GO" id="GO:0016853">
    <property type="term" value="F:isomerase activity"/>
    <property type="evidence" value="ECO:0007669"/>
    <property type="project" value="UniProtKB-KW"/>
</dbReference>